<evidence type="ECO:0000313" key="3">
    <source>
        <dbReference type="Proteomes" id="UP001154282"/>
    </source>
</evidence>
<dbReference type="SUPFAM" id="SSF51649">
    <property type="entry name" value="RuBisCo, C-terminal domain"/>
    <property type="match status" value="1"/>
</dbReference>
<comment type="caution">
    <text evidence="2">The sequence shown here is derived from an EMBL/GenBank/DDBJ whole genome shotgun (WGS) entry which is preliminary data.</text>
</comment>
<dbReference type="AlphaFoldDB" id="A0AAV0NV26"/>
<proteinExistence type="predicted"/>
<dbReference type="InterPro" id="IPR033966">
    <property type="entry name" value="RuBisCO"/>
</dbReference>
<dbReference type="EMBL" id="CAMGYJ010000008">
    <property type="protein sequence ID" value="CAI0462613.1"/>
    <property type="molecule type" value="Genomic_DNA"/>
</dbReference>
<organism evidence="2 3">
    <name type="scientific">Linum tenue</name>
    <dbReference type="NCBI Taxonomy" id="586396"/>
    <lineage>
        <taxon>Eukaryota</taxon>
        <taxon>Viridiplantae</taxon>
        <taxon>Streptophyta</taxon>
        <taxon>Embryophyta</taxon>
        <taxon>Tracheophyta</taxon>
        <taxon>Spermatophyta</taxon>
        <taxon>Magnoliopsida</taxon>
        <taxon>eudicotyledons</taxon>
        <taxon>Gunneridae</taxon>
        <taxon>Pentapetalae</taxon>
        <taxon>rosids</taxon>
        <taxon>fabids</taxon>
        <taxon>Malpighiales</taxon>
        <taxon>Linaceae</taxon>
        <taxon>Linum</taxon>
    </lineage>
</organism>
<dbReference type="InterPro" id="IPR036376">
    <property type="entry name" value="RuBisCO_lsu_C_sf"/>
</dbReference>
<reference evidence="2" key="1">
    <citation type="submission" date="2022-08" db="EMBL/GenBank/DDBJ databases">
        <authorList>
            <person name="Gutierrez-Valencia J."/>
        </authorList>
    </citation>
    <scope>NUCLEOTIDE SEQUENCE</scope>
</reference>
<dbReference type="GO" id="GO:0000287">
    <property type="term" value="F:magnesium ion binding"/>
    <property type="evidence" value="ECO:0007669"/>
    <property type="project" value="InterPro"/>
</dbReference>
<keyword evidence="3" id="KW-1185">Reference proteome</keyword>
<sequence length="91" mass="10653">MHDYLTGGFTANTSLAHYCRDNGLLLHIHTPKKISNDLQQKDTCTRNRHNWVGREYHIRKSKLIYIYIAPSVHSLFWVHSVHPPLKVVIIH</sequence>
<name>A0AAV0NV26_9ROSI</name>
<evidence type="ECO:0000313" key="2">
    <source>
        <dbReference type="EMBL" id="CAI0462613.1"/>
    </source>
</evidence>
<gene>
    <name evidence="2" type="ORF">LITE_LOCUS35433</name>
</gene>
<dbReference type="PANTHER" id="PTHR42704:SF17">
    <property type="entry name" value="RIBULOSE BISPHOSPHATE CARBOXYLASE LARGE CHAIN"/>
    <property type="match status" value="1"/>
</dbReference>
<evidence type="ECO:0000256" key="1">
    <source>
        <dbReference type="ARBA" id="ARBA00022481"/>
    </source>
</evidence>
<keyword evidence="1" id="KW-0488">Methylation</keyword>
<protein>
    <submittedName>
        <fullName evidence="2">Uncharacterized protein</fullName>
    </submittedName>
</protein>
<dbReference type="PANTHER" id="PTHR42704">
    <property type="entry name" value="RIBULOSE BISPHOSPHATE CARBOXYLASE"/>
    <property type="match status" value="1"/>
</dbReference>
<dbReference type="Proteomes" id="UP001154282">
    <property type="component" value="Unassembled WGS sequence"/>
</dbReference>
<accession>A0AAV0NV26</accession>
<dbReference type="Gene3D" id="3.20.20.110">
    <property type="entry name" value="Ribulose bisphosphate carboxylase, large subunit, C-terminal domain"/>
    <property type="match status" value="1"/>
</dbReference>